<dbReference type="PANTHER" id="PTHR35936:SF35">
    <property type="entry name" value="L-CYSTINE-BINDING PROTEIN TCYJ"/>
    <property type="match status" value="1"/>
</dbReference>
<proteinExistence type="inferred from homology"/>
<protein>
    <submittedName>
        <fullName evidence="4">Polar amino acid transport system substrate-binding protein</fullName>
    </submittedName>
</protein>
<keyword evidence="5" id="KW-1185">Reference proteome</keyword>
<name>A0A1I1M5R2_9GAMM</name>
<organism evidence="4 5">
    <name type="scientific">Pseudoalteromonas denitrificans DSM 6059</name>
    <dbReference type="NCBI Taxonomy" id="1123010"/>
    <lineage>
        <taxon>Bacteria</taxon>
        <taxon>Pseudomonadati</taxon>
        <taxon>Pseudomonadota</taxon>
        <taxon>Gammaproteobacteria</taxon>
        <taxon>Alteromonadales</taxon>
        <taxon>Pseudoalteromonadaceae</taxon>
        <taxon>Pseudoalteromonas</taxon>
    </lineage>
</organism>
<evidence type="ECO:0000256" key="2">
    <source>
        <dbReference type="ARBA" id="ARBA00022729"/>
    </source>
</evidence>
<sequence length="252" mass="29489">MHFIFNNIKHYYVCFLLLVLPLFAHTKTFDVLLYNDGNPPYSMFNSGQKSGIFIDIFKRLSELTGHKFNFRQLPVARGLREFDMGNIDIEPGINISWRKSRAEVGLYTIAYASSTEVLFGKKIKKIGSATDIYHSMVGIVRGYKYAVLENHFSKDKIIKIENRSEKELLKQLVRNHIDYVCIGYITAKYYQLQNPQYRIFENVFELGNADVSMRLHPKNEKYLSEFNKALAFMIKNKEIDAIYQKYTFSKLK</sequence>
<dbReference type="Gene3D" id="3.40.190.10">
    <property type="entry name" value="Periplasmic binding protein-like II"/>
    <property type="match status" value="2"/>
</dbReference>
<dbReference type="STRING" id="1123010.SAMN02745724_02593"/>
<accession>A0A1I1M5R2</accession>
<dbReference type="SUPFAM" id="SSF53850">
    <property type="entry name" value="Periplasmic binding protein-like II"/>
    <property type="match status" value="1"/>
</dbReference>
<comment type="similarity">
    <text evidence="1">Belongs to the bacterial solute-binding protein 3 family.</text>
</comment>
<dbReference type="InterPro" id="IPR001638">
    <property type="entry name" value="Solute-binding_3/MltF_N"/>
</dbReference>
<dbReference type="RefSeq" id="WP_091984448.1">
    <property type="nucleotide sequence ID" value="NZ_FOLO01000018.1"/>
</dbReference>
<evidence type="ECO:0000313" key="5">
    <source>
        <dbReference type="Proteomes" id="UP000198862"/>
    </source>
</evidence>
<dbReference type="SMART" id="SM00062">
    <property type="entry name" value="PBPb"/>
    <property type="match status" value="1"/>
</dbReference>
<dbReference type="PANTHER" id="PTHR35936">
    <property type="entry name" value="MEMBRANE-BOUND LYTIC MUREIN TRANSGLYCOSYLASE F"/>
    <property type="match status" value="1"/>
</dbReference>
<dbReference type="EMBL" id="FOLO01000018">
    <property type="protein sequence ID" value="SFC80082.1"/>
    <property type="molecule type" value="Genomic_DNA"/>
</dbReference>
<evidence type="ECO:0000259" key="3">
    <source>
        <dbReference type="SMART" id="SM00062"/>
    </source>
</evidence>
<dbReference type="Proteomes" id="UP000198862">
    <property type="component" value="Unassembled WGS sequence"/>
</dbReference>
<reference evidence="4 5" key="1">
    <citation type="submission" date="2016-10" db="EMBL/GenBank/DDBJ databases">
        <authorList>
            <person name="de Groot N.N."/>
        </authorList>
    </citation>
    <scope>NUCLEOTIDE SEQUENCE [LARGE SCALE GENOMIC DNA]</scope>
    <source>
        <strain evidence="4 5">DSM 6059</strain>
    </source>
</reference>
<dbReference type="OrthoDB" id="8771774at2"/>
<evidence type="ECO:0000313" key="4">
    <source>
        <dbReference type="EMBL" id="SFC80082.1"/>
    </source>
</evidence>
<gene>
    <name evidence="4" type="ORF">SAMN02745724_02593</name>
</gene>
<dbReference type="AlphaFoldDB" id="A0A1I1M5R2"/>
<feature type="domain" description="Solute-binding protein family 3/N-terminal" evidence="3">
    <location>
        <begin position="28"/>
        <end position="250"/>
    </location>
</feature>
<keyword evidence="2" id="KW-0732">Signal</keyword>
<dbReference type="Pfam" id="PF00497">
    <property type="entry name" value="SBP_bac_3"/>
    <property type="match status" value="1"/>
</dbReference>
<evidence type="ECO:0000256" key="1">
    <source>
        <dbReference type="ARBA" id="ARBA00010333"/>
    </source>
</evidence>